<organism evidence="2 3">
    <name type="scientific">Podospora australis</name>
    <dbReference type="NCBI Taxonomy" id="1536484"/>
    <lineage>
        <taxon>Eukaryota</taxon>
        <taxon>Fungi</taxon>
        <taxon>Dikarya</taxon>
        <taxon>Ascomycota</taxon>
        <taxon>Pezizomycotina</taxon>
        <taxon>Sordariomycetes</taxon>
        <taxon>Sordariomycetidae</taxon>
        <taxon>Sordariales</taxon>
        <taxon>Podosporaceae</taxon>
        <taxon>Podospora</taxon>
    </lineage>
</organism>
<evidence type="ECO:0000313" key="3">
    <source>
        <dbReference type="Proteomes" id="UP001302126"/>
    </source>
</evidence>
<evidence type="ECO:0000313" key="2">
    <source>
        <dbReference type="EMBL" id="KAK4191330.1"/>
    </source>
</evidence>
<dbReference type="Proteomes" id="UP001302126">
    <property type="component" value="Unassembled WGS sequence"/>
</dbReference>
<name>A0AAN6X1S0_9PEZI</name>
<reference evidence="2" key="1">
    <citation type="journal article" date="2023" name="Mol. Phylogenet. Evol.">
        <title>Genome-scale phylogeny and comparative genomics of the fungal order Sordariales.</title>
        <authorList>
            <person name="Hensen N."/>
            <person name="Bonometti L."/>
            <person name="Westerberg I."/>
            <person name="Brannstrom I.O."/>
            <person name="Guillou S."/>
            <person name="Cros-Aarteil S."/>
            <person name="Calhoun S."/>
            <person name="Haridas S."/>
            <person name="Kuo A."/>
            <person name="Mondo S."/>
            <person name="Pangilinan J."/>
            <person name="Riley R."/>
            <person name="LaButti K."/>
            <person name="Andreopoulos B."/>
            <person name="Lipzen A."/>
            <person name="Chen C."/>
            <person name="Yan M."/>
            <person name="Daum C."/>
            <person name="Ng V."/>
            <person name="Clum A."/>
            <person name="Steindorff A."/>
            <person name="Ohm R.A."/>
            <person name="Martin F."/>
            <person name="Silar P."/>
            <person name="Natvig D.O."/>
            <person name="Lalanne C."/>
            <person name="Gautier V."/>
            <person name="Ament-Velasquez S.L."/>
            <person name="Kruys A."/>
            <person name="Hutchinson M.I."/>
            <person name="Powell A.J."/>
            <person name="Barry K."/>
            <person name="Miller A.N."/>
            <person name="Grigoriev I.V."/>
            <person name="Debuchy R."/>
            <person name="Gladieux P."/>
            <person name="Hiltunen Thoren M."/>
            <person name="Johannesson H."/>
        </authorList>
    </citation>
    <scope>NUCLEOTIDE SEQUENCE</scope>
    <source>
        <strain evidence="2">PSN309</strain>
    </source>
</reference>
<protein>
    <recommendedName>
        <fullName evidence="4">Extracellular membrane protein CFEM domain-containing protein</fullName>
    </recommendedName>
</protein>
<keyword evidence="3" id="KW-1185">Reference proteome</keyword>
<comment type="caution">
    <text evidence="2">The sequence shown here is derived from an EMBL/GenBank/DDBJ whole genome shotgun (WGS) entry which is preliminary data.</text>
</comment>
<accession>A0AAN6X1S0</accession>
<feature type="signal peptide" evidence="1">
    <location>
        <begin position="1"/>
        <end position="20"/>
    </location>
</feature>
<evidence type="ECO:0008006" key="4">
    <source>
        <dbReference type="Google" id="ProtNLM"/>
    </source>
</evidence>
<sequence length="203" mass="21408">MGTAFVTVLLLVFLCASVQAQSIFINQVPEYSQLQACALGPVSQIVRDMVSGCGDGGRTTSYDCFCVSSSTKFESIISKAVATKCMPTTTDGAPSALAVFDSYCHLGGPLVSVPTPTSVLSSQVSSPPSKRPFSNTTIVAIGIPIQTTDAVSTESIQSSSRLLPTPTRPQLAPIQSDSVAVPTRNLSGYMWLPVWTGVVYFML</sequence>
<feature type="chain" id="PRO_5042991225" description="Extracellular membrane protein CFEM domain-containing protein" evidence="1">
    <location>
        <begin position="21"/>
        <end position="203"/>
    </location>
</feature>
<proteinExistence type="predicted"/>
<gene>
    <name evidence="2" type="ORF">QBC35DRAFT_487946</name>
</gene>
<dbReference type="EMBL" id="MU864360">
    <property type="protein sequence ID" value="KAK4191330.1"/>
    <property type="molecule type" value="Genomic_DNA"/>
</dbReference>
<keyword evidence="1" id="KW-0732">Signal</keyword>
<feature type="non-terminal residue" evidence="2">
    <location>
        <position position="203"/>
    </location>
</feature>
<dbReference type="AlphaFoldDB" id="A0AAN6X1S0"/>
<evidence type="ECO:0000256" key="1">
    <source>
        <dbReference type="SAM" id="SignalP"/>
    </source>
</evidence>
<reference evidence="2" key="2">
    <citation type="submission" date="2023-05" db="EMBL/GenBank/DDBJ databases">
        <authorList>
            <consortium name="Lawrence Berkeley National Laboratory"/>
            <person name="Steindorff A."/>
            <person name="Hensen N."/>
            <person name="Bonometti L."/>
            <person name="Westerberg I."/>
            <person name="Brannstrom I.O."/>
            <person name="Guillou S."/>
            <person name="Cros-Aarteil S."/>
            <person name="Calhoun S."/>
            <person name="Haridas S."/>
            <person name="Kuo A."/>
            <person name="Mondo S."/>
            <person name="Pangilinan J."/>
            <person name="Riley R."/>
            <person name="Labutti K."/>
            <person name="Andreopoulos B."/>
            <person name="Lipzen A."/>
            <person name="Chen C."/>
            <person name="Yanf M."/>
            <person name="Daum C."/>
            <person name="Ng V."/>
            <person name="Clum A."/>
            <person name="Ohm R."/>
            <person name="Martin F."/>
            <person name="Silar P."/>
            <person name="Natvig D."/>
            <person name="Lalanne C."/>
            <person name="Gautier V."/>
            <person name="Ament-Velasquez S.L."/>
            <person name="Kruys A."/>
            <person name="Hutchinson M.I."/>
            <person name="Powell A.J."/>
            <person name="Barry K."/>
            <person name="Miller A.N."/>
            <person name="Grigoriev I.V."/>
            <person name="Debuchy R."/>
            <person name="Gladieux P."/>
            <person name="Thoren M.H."/>
            <person name="Johannesson H."/>
        </authorList>
    </citation>
    <scope>NUCLEOTIDE SEQUENCE</scope>
    <source>
        <strain evidence="2">PSN309</strain>
    </source>
</reference>